<sequence length="136" mass="15547">MGLVYLERAPPTPQRPVPVEHGTQELQPAFKLGRAKGKLPEDMSFKDLMEITKDWNPKRQFKLLEEREAKIRENQATIQTIEEQSSQKENIMTSLGSQGVGQPNFPVDSHHFESRKAGAKSDHYSQFQESSRRIQG</sequence>
<evidence type="ECO:0000313" key="2">
    <source>
        <dbReference type="EMBL" id="MBW0543530.1"/>
    </source>
</evidence>
<keyword evidence="3" id="KW-1185">Reference proteome</keyword>
<reference evidence="2" key="1">
    <citation type="submission" date="2021-03" db="EMBL/GenBank/DDBJ databases">
        <title>Draft genome sequence of rust myrtle Austropuccinia psidii MF-1, a brazilian biotype.</title>
        <authorList>
            <person name="Quecine M.C."/>
            <person name="Pachon D.M.R."/>
            <person name="Bonatelli M.L."/>
            <person name="Correr F.H."/>
            <person name="Franceschini L.M."/>
            <person name="Leite T.F."/>
            <person name="Margarido G.R.A."/>
            <person name="Almeida C.A."/>
            <person name="Ferrarezi J.A."/>
            <person name="Labate C.A."/>
        </authorList>
    </citation>
    <scope>NUCLEOTIDE SEQUENCE</scope>
    <source>
        <strain evidence="2">MF-1</strain>
    </source>
</reference>
<feature type="compositionally biased region" description="Polar residues" evidence="1">
    <location>
        <begin position="82"/>
        <end position="101"/>
    </location>
</feature>
<organism evidence="2 3">
    <name type="scientific">Austropuccinia psidii MF-1</name>
    <dbReference type="NCBI Taxonomy" id="1389203"/>
    <lineage>
        <taxon>Eukaryota</taxon>
        <taxon>Fungi</taxon>
        <taxon>Dikarya</taxon>
        <taxon>Basidiomycota</taxon>
        <taxon>Pucciniomycotina</taxon>
        <taxon>Pucciniomycetes</taxon>
        <taxon>Pucciniales</taxon>
        <taxon>Sphaerophragmiaceae</taxon>
        <taxon>Austropuccinia</taxon>
    </lineage>
</organism>
<dbReference type="EMBL" id="AVOT02048299">
    <property type="protein sequence ID" value="MBW0543530.1"/>
    <property type="molecule type" value="Genomic_DNA"/>
</dbReference>
<name>A0A9Q3FTD9_9BASI</name>
<dbReference type="AlphaFoldDB" id="A0A9Q3FTD9"/>
<dbReference type="Proteomes" id="UP000765509">
    <property type="component" value="Unassembled WGS sequence"/>
</dbReference>
<feature type="region of interest" description="Disordered" evidence="1">
    <location>
        <begin position="1"/>
        <end position="25"/>
    </location>
</feature>
<protein>
    <submittedName>
        <fullName evidence="2">Uncharacterized protein</fullName>
    </submittedName>
</protein>
<feature type="region of interest" description="Disordered" evidence="1">
    <location>
        <begin position="82"/>
        <end position="136"/>
    </location>
</feature>
<proteinExistence type="predicted"/>
<accession>A0A9Q3FTD9</accession>
<comment type="caution">
    <text evidence="2">The sequence shown here is derived from an EMBL/GenBank/DDBJ whole genome shotgun (WGS) entry which is preliminary data.</text>
</comment>
<feature type="compositionally biased region" description="Polar residues" evidence="1">
    <location>
        <begin position="124"/>
        <end position="136"/>
    </location>
</feature>
<evidence type="ECO:0000256" key="1">
    <source>
        <dbReference type="SAM" id="MobiDB-lite"/>
    </source>
</evidence>
<evidence type="ECO:0000313" key="3">
    <source>
        <dbReference type="Proteomes" id="UP000765509"/>
    </source>
</evidence>
<gene>
    <name evidence="2" type="ORF">O181_083245</name>
</gene>
<feature type="compositionally biased region" description="Basic and acidic residues" evidence="1">
    <location>
        <begin position="108"/>
        <end position="123"/>
    </location>
</feature>